<name>A0A9P6IJ13_9FUNG</name>
<evidence type="ECO:0000313" key="1">
    <source>
        <dbReference type="EMBL" id="KAF9922530.1"/>
    </source>
</evidence>
<protein>
    <submittedName>
        <fullName evidence="1">Uncharacterized protein</fullName>
    </submittedName>
</protein>
<gene>
    <name evidence="1" type="ORF">BGZ65_009515</name>
</gene>
<accession>A0A9P6IJ13</accession>
<comment type="caution">
    <text evidence="1">The sequence shown here is derived from an EMBL/GenBank/DDBJ whole genome shotgun (WGS) entry which is preliminary data.</text>
</comment>
<sequence length="60" mass="6828">MEATQSFRLIGKSDTHEITCHPVDGTNIVLWEDIEWAFPGIKYVQHSGVIISFLKDPDLK</sequence>
<feature type="non-terminal residue" evidence="1">
    <location>
        <position position="60"/>
    </location>
</feature>
<evidence type="ECO:0000313" key="2">
    <source>
        <dbReference type="Proteomes" id="UP000749646"/>
    </source>
</evidence>
<keyword evidence="2" id="KW-1185">Reference proteome</keyword>
<dbReference type="Proteomes" id="UP000749646">
    <property type="component" value="Unassembled WGS sequence"/>
</dbReference>
<organism evidence="1 2">
    <name type="scientific">Modicella reniformis</name>
    <dbReference type="NCBI Taxonomy" id="1440133"/>
    <lineage>
        <taxon>Eukaryota</taxon>
        <taxon>Fungi</taxon>
        <taxon>Fungi incertae sedis</taxon>
        <taxon>Mucoromycota</taxon>
        <taxon>Mortierellomycotina</taxon>
        <taxon>Mortierellomycetes</taxon>
        <taxon>Mortierellales</taxon>
        <taxon>Mortierellaceae</taxon>
        <taxon>Modicella</taxon>
    </lineage>
</organism>
<dbReference type="EMBL" id="JAAAHW010010837">
    <property type="protein sequence ID" value="KAF9922530.1"/>
    <property type="molecule type" value="Genomic_DNA"/>
</dbReference>
<proteinExistence type="predicted"/>
<reference evidence="1" key="1">
    <citation type="journal article" date="2020" name="Fungal Divers.">
        <title>Resolving the Mortierellaceae phylogeny through synthesis of multi-gene phylogenetics and phylogenomics.</title>
        <authorList>
            <person name="Vandepol N."/>
            <person name="Liber J."/>
            <person name="Desiro A."/>
            <person name="Na H."/>
            <person name="Kennedy M."/>
            <person name="Barry K."/>
            <person name="Grigoriev I.V."/>
            <person name="Miller A.N."/>
            <person name="O'Donnell K."/>
            <person name="Stajich J.E."/>
            <person name="Bonito G."/>
        </authorList>
    </citation>
    <scope>NUCLEOTIDE SEQUENCE</scope>
    <source>
        <strain evidence="1">MES-2147</strain>
    </source>
</reference>
<dbReference type="AlphaFoldDB" id="A0A9P6IJ13"/>
<dbReference type="OrthoDB" id="2434002at2759"/>